<feature type="disulfide bond" evidence="12">
    <location>
        <begin position="844"/>
        <end position="853"/>
    </location>
</feature>
<organism evidence="19">
    <name type="scientific">Hirondellea gigas</name>
    <dbReference type="NCBI Taxonomy" id="1518452"/>
    <lineage>
        <taxon>Eukaryota</taxon>
        <taxon>Metazoa</taxon>
        <taxon>Ecdysozoa</taxon>
        <taxon>Arthropoda</taxon>
        <taxon>Crustacea</taxon>
        <taxon>Multicrustacea</taxon>
        <taxon>Malacostraca</taxon>
        <taxon>Eumalacostraca</taxon>
        <taxon>Peracarida</taxon>
        <taxon>Amphipoda</taxon>
        <taxon>Amphilochidea</taxon>
        <taxon>Lysianassida</taxon>
        <taxon>Lysianassidira</taxon>
        <taxon>Lysianassoidea</taxon>
        <taxon>Lysianassidae</taxon>
        <taxon>Hirondellea</taxon>
    </lineage>
</organism>
<feature type="domain" description="EGF-like" evidence="17">
    <location>
        <begin position="301"/>
        <end position="338"/>
    </location>
</feature>
<dbReference type="GO" id="GO:0030855">
    <property type="term" value="P:epithelial cell differentiation"/>
    <property type="evidence" value="ECO:0007669"/>
    <property type="project" value="UniProtKB-ARBA"/>
</dbReference>
<keyword evidence="3 12" id="KW-0245">EGF-like domain</keyword>
<dbReference type="PRINTS" id="PR02059">
    <property type="entry name" value="JAGGEDFAMILY"/>
</dbReference>
<dbReference type="InterPro" id="IPR000152">
    <property type="entry name" value="EGF-type_Asp/Asn_hydroxyl_site"/>
</dbReference>
<feature type="domain" description="EGF-like" evidence="17">
    <location>
        <begin position="529"/>
        <end position="565"/>
    </location>
</feature>
<dbReference type="InterPro" id="IPR013032">
    <property type="entry name" value="EGF-like_CS"/>
</dbReference>
<feature type="domain" description="EGF-like" evidence="17">
    <location>
        <begin position="378"/>
        <end position="414"/>
    </location>
</feature>
<evidence type="ECO:0000256" key="4">
    <source>
        <dbReference type="ARBA" id="ARBA00022692"/>
    </source>
</evidence>
<dbReference type="InterPro" id="IPR001007">
    <property type="entry name" value="VWF_dom"/>
</dbReference>
<dbReference type="PRINTS" id="PR00010">
    <property type="entry name" value="EGFBLOOD"/>
</dbReference>
<feature type="disulfide bond" evidence="12">
    <location>
        <begin position="768"/>
        <end position="777"/>
    </location>
</feature>
<dbReference type="PROSITE" id="PS50026">
    <property type="entry name" value="EGF_3"/>
    <property type="match status" value="15"/>
</dbReference>
<dbReference type="InterPro" id="IPR001774">
    <property type="entry name" value="DSL"/>
</dbReference>
<dbReference type="Pfam" id="PF01414">
    <property type="entry name" value="DSL"/>
    <property type="match status" value="1"/>
</dbReference>
<feature type="domain" description="EGF-like" evidence="17">
    <location>
        <begin position="454"/>
        <end position="489"/>
    </location>
</feature>
<dbReference type="PROSITE" id="PS00022">
    <property type="entry name" value="EGF_1"/>
    <property type="match status" value="15"/>
</dbReference>
<evidence type="ECO:0000256" key="12">
    <source>
        <dbReference type="PROSITE-ProRule" id="PRU00076"/>
    </source>
</evidence>
<dbReference type="GO" id="GO:0005112">
    <property type="term" value="F:Notch binding"/>
    <property type="evidence" value="ECO:0007669"/>
    <property type="project" value="InterPro"/>
</dbReference>
<sequence length="1289" mass="139229">MECFIRLFIWLASLLALIQFVRGSGQFELQVITVENEENSLRWSECCGGAARDPLTDTCPHQCRTAVALCLKEWSVAAEQHSAQLAAQRTQISSAAPLGCTYGYNSSTVLGPSSFTLAHTPPQGHLHLRFTFSWTRSFTLILEVVDVNSTGFRALIDSTTYSGILVPGVEWHTLTHNGPVATVTYRVRVVCDQHYYNTTCNKLCRPRDDQFGHYSCNKSGNKVCVDGWMGATCEKPICKEGCHPEHGDCSRPGECSCRPGWHGELCAQCMPYPGCVNGYCDGTPWTCECHLNWGGILCDRDLNYCGREPCMNGGTCENTAPDQYNCTCPEGFSGDSCEVVDDPCAVRPCANGGTCIELASGFQCTCAQGWAGVTCEEDVDECASSPCAHNGTCVDLVNGFSCNCSQGWEGSNCQFDSDECQGKPCINAVACQNLDGDYHCECRAGWRGKNCDRNINDCVGQCLNGATCIDLVDDYHCACAKGFAGENCQQNINDCVSNPCRNGGECVDQVAAYKCICLVGYSGHLCETDIDLCNPNPCDNGAPCINTHGDYFCYCSDRWFGKNCSDLKPTCDNLPCGGAGVCTKTPDGGQPSFNTCGHHGHCDPPYPGAAYSCICDPGYTGLYCHINVDDCVSSPCKNGGTCVDLVNGFQCVCGLPWEGTVCQTDINECSVNPCLHNSTCIDMSAEYKCKCQGKWKGRTCASSKSHCNHASCRNGGTCNVLGHDFECSCPPGWRGISCQIPTREACSSSPCLNGATCINSGDGFSCVCREGWDGVHCEININDCAPHPCYNGGKCIDGVNWRICECSSGFSGPDCRENVSSCKLNPCAYGSTCIDGVGDYQCICPPGRTGQKCELVTDGTKIFLLDGNKTGLHLGCIWNNEIRPHGSVWRRNCNTCHCSHGKHSCSSVWCGPHNCKAATEPHTSCSIHKSSVCVSGPSEWCLKGPCEAWGDCRQHNVDGNVGPPINPGPLDCRPNHARLSNSCARLTLVLDRERVPQGSHVQRVCEGLRAAWADRHAHTPTPPPVILCSLAANTNQSNHTIEITLSYAEGGASGDIIRAARTLGDLLSRKLTPLAPLAAVTEVKVETTLITTTTNGTASSVLVGVTGVLVLLVVVAVLGLAYWHCSRRHLDQQHMPYAVHSSRNKLSDDPHIEKTNNENEDRLWRYNNSLKASKMLPPALDAADEPSTISAINLSMSSDPNKLTCMEMPLPIPRIPPLTSPDMDHAELEPNVGHNLPASIRKVQNADMERNITPHDTGCKSIQKEINLNSLPLSSNLHEHGYRSSEVVV</sequence>
<feature type="disulfide bond" evidence="12">
    <location>
        <begin position="555"/>
        <end position="564"/>
    </location>
</feature>
<dbReference type="FunFam" id="2.10.25.10:FF:000061">
    <property type="entry name" value="Delta-like protein"/>
    <property type="match status" value="1"/>
</dbReference>
<evidence type="ECO:0000259" key="17">
    <source>
        <dbReference type="PROSITE" id="PS50026"/>
    </source>
</evidence>
<dbReference type="InterPro" id="IPR011651">
    <property type="entry name" value="Notch_ligand_N"/>
</dbReference>
<dbReference type="Pfam" id="PF00008">
    <property type="entry name" value="EGF"/>
    <property type="match status" value="11"/>
</dbReference>
<dbReference type="SMART" id="SM00215">
    <property type="entry name" value="VWC_out"/>
    <property type="match status" value="1"/>
</dbReference>
<feature type="transmembrane region" description="Helical" evidence="15">
    <location>
        <begin position="1101"/>
        <end position="1123"/>
    </location>
</feature>
<feature type="domain" description="EGF-like" evidence="17">
    <location>
        <begin position="340"/>
        <end position="376"/>
    </location>
</feature>
<evidence type="ECO:0000313" key="19">
    <source>
        <dbReference type="EMBL" id="LAC22575.1"/>
    </source>
</evidence>
<accession>A0A6A7FX36</accession>
<protein>
    <recommendedName>
        <fullName evidence="14">Delta-like protein</fullName>
    </recommendedName>
</protein>
<keyword evidence="7" id="KW-0914">Notch signaling pathway</keyword>
<feature type="disulfide bond" evidence="12">
    <location>
        <begin position="729"/>
        <end position="738"/>
    </location>
</feature>
<dbReference type="InterPro" id="IPR000742">
    <property type="entry name" value="EGF"/>
</dbReference>
<comment type="caution">
    <text evidence="12">Lacks conserved residue(s) required for the propagation of feature annotation.</text>
</comment>
<dbReference type="GO" id="GO:0030718">
    <property type="term" value="P:germ-line stem cell population maintenance"/>
    <property type="evidence" value="ECO:0007669"/>
    <property type="project" value="UniProtKB-ARBA"/>
</dbReference>
<dbReference type="InterPro" id="IPR018097">
    <property type="entry name" value="EGF_Ca-bd_CS"/>
</dbReference>
<reference evidence="19" key="1">
    <citation type="submission" date="2017-11" db="EMBL/GenBank/DDBJ databases">
        <title>The sensing device of the deep-sea amphipod.</title>
        <authorList>
            <person name="Kobayashi H."/>
            <person name="Nagahama T."/>
            <person name="Arai W."/>
            <person name="Sasagawa Y."/>
            <person name="Umeda M."/>
            <person name="Hayashi T."/>
            <person name="Nikaido I."/>
            <person name="Watanabe H."/>
            <person name="Oguri K."/>
            <person name="Kitazato H."/>
            <person name="Fujioka K."/>
            <person name="Kido Y."/>
            <person name="Takami H."/>
        </authorList>
    </citation>
    <scope>NUCLEOTIDE SEQUENCE</scope>
    <source>
        <tissue evidence="19">Whole body</tissue>
    </source>
</reference>
<feature type="disulfide bond" evidence="12">
    <location>
        <begin position="404"/>
        <end position="413"/>
    </location>
</feature>
<feature type="disulfide bond" evidence="12">
    <location>
        <begin position="615"/>
        <end position="624"/>
    </location>
</feature>
<feature type="disulfide bond" evidence="12">
    <location>
        <begin position="328"/>
        <end position="337"/>
    </location>
</feature>
<dbReference type="InterPro" id="IPR051830">
    <property type="entry name" value="NOTCH_homolog"/>
</dbReference>
<evidence type="ECO:0000256" key="2">
    <source>
        <dbReference type="ARBA" id="ARBA00022473"/>
    </source>
</evidence>
<feature type="disulfide bond" evidence="12">
    <location>
        <begin position="257"/>
        <end position="266"/>
    </location>
</feature>
<evidence type="ECO:0000256" key="13">
    <source>
        <dbReference type="PROSITE-ProRule" id="PRU00377"/>
    </source>
</evidence>
<dbReference type="Pfam" id="PF23575">
    <property type="entry name" value="JAG1"/>
    <property type="match status" value="1"/>
</dbReference>
<dbReference type="PROSITE" id="PS01186">
    <property type="entry name" value="EGF_2"/>
    <property type="match status" value="11"/>
</dbReference>
<feature type="domain" description="EGF-like" evidence="17">
    <location>
        <begin position="234"/>
        <end position="267"/>
    </location>
</feature>
<dbReference type="SUPFAM" id="SSF57184">
    <property type="entry name" value="Growth factor receptor domain"/>
    <property type="match status" value="2"/>
</dbReference>
<feature type="signal peptide" evidence="16">
    <location>
        <begin position="1"/>
        <end position="23"/>
    </location>
</feature>
<feature type="chain" id="PRO_5025653294" description="Delta-like protein" evidence="16">
    <location>
        <begin position="24"/>
        <end position="1289"/>
    </location>
</feature>
<dbReference type="SMART" id="SM00179">
    <property type="entry name" value="EGF_CA"/>
    <property type="match status" value="13"/>
</dbReference>
<dbReference type="GO" id="GO:0042063">
    <property type="term" value="P:gliogenesis"/>
    <property type="evidence" value="ECO:0007669"/>
    <property type="project" value="UniProtKB-ARBA"/>
</dbReference>
<evidence type="ECO:0000256" key="14">
    <source>
        <dbReference type="RuleBase" id="RU280815"/>
    </source>
</evidence>
<dbReference type="GO" id="GO:0030182">
    <property type="term" value="P:neuron differentiation"/>
    <property type="evidence" value="ECO:0007669"/>
    <property type="project" value="UniProtKB-ARBA"/>
</dbReference>
<dbReference type="Gene3D" id="2.10.25.140">
    <property type="match status" value="1"/>
</dbReference>
<dbReference type="GO" id="GO:0016020">
    <property type="term" value="C:membrane"/>
    <property type="evidence" value="ECO:0007669"/>
    <property type="project" value="UniProtKB-SubCell"/>
</dbReference>
<dbReference type="CDD" id="cd00054">
    <property type="entry name" value="EGF_CA"/>
    <property type="match status" value="13"/>
</dbReference>
<feature type="domain" description="EGF-like" evidence="17">
    <location>
        <begin position="587"/>
        <end position="625"/>
    </location>
</feature>
<dbReference type="FunFam" id="2.10.25.10:FF:000122">
    <property type="entry name" value="Protein crumbs homolog 2"/>
    <property type="match status" value="3"/>
</dbReference>
<evidence type="ECO:0000256" key="11">
    <source>
        <dbReference type="ARBA" id="ARBA00023180"/>
    </source>
</evidence>
<dbReference type="SMART" id="SM00051">
    <property type="entry name" value="DSL"/>
    <property type="match status" value="1"/>
</dbReference>
<evidence type="ECO:0000256" key="7">
    <source>
        <dbReference type="ARBA" id="ARBA00022976"/>
    </source>
</evidence>
<feature type="domain" description="EGF-like" evidence="17">
    <location>
        <begin position="416"/>
        <end position="452"/>
    </location>
</feature>
<feature type="domain" description="EGF-like" evidence="17">
    <location>
        <begin position="780"/>
        <end position="816"/>
    </location>
</feature>
<dbReference type="SUPFAM" id="SSF57196">
    <property type="entry name" value="EGF/Laminin"/>
    <property type="match status" value="8"/>
</dbReference>
<dbReference type="GO" id="GO:0007219">
    <property type="term" value="P:Notch signaling pathway"/>
    <property type="evidence" value="ECO:0007669"/>
    <property type="project" value="UniProtKB-KW"/>
</dbReference>
<dbReference type="GO" id="GO:0009986">
    <property type="term" value="C:cell surface"/>
    <property type="evidence" value="ECO:0007669"/>
    <property type="project" value="UniProtKB-ARBA"/>
</dbReference>
<dbReference type="InterPro" id="IPR009030">
    <property type="entry name" value="Growth_fac_rcpt_cys_sf"/>
</dbReference>
<dbReference type="FunFam" id="2.10.25.10:FF:000472">
    <property type="entry name" value="Uncharacterized protein, isoform A"/>
    <property type="match status" value="2"/>
</dbReference>
<dbReference type="PANTHER" id="PTHR24033">
    <property type="entry name" value="EGF-LIKE DOMAIN-CONTAINING PROTEIN"/>
    <property type="match status" value="1"/>
</dbReference>
<dbReference type="GO" id="GO:0043208">
    <property type="term" value="F:glycosphingolipid binding"/>
    <property type="evidence" value="ECO:0007669"/>
    <property type="project" value="UniProtKB-ARBA"/>
</dbReference>
<feature type="disulfide bond" evidence="13">
    <location>
        <begin position="204"/>
        <end position="216"/>
    </location>
</feature>
<dbReference type="GO" id="GO:0005509">
    <property type="term" value="F:calcium ion binding"/>
    <property type="evidence" value="ECO:0007669"/>
    <property type="project" value="InterPro"/>
</dbReference>
<feature type="domain" description="EGF-like" evidence="17">
    <location>
        <begin position="627"/>
        <end position="663"/>
    </location>
</feature>
<keyword evidence="2 14" id="KW-0217">Developmental protein</keyword>
<evidence type="ECO:0000256" key="16">
    <source>
        <dbReference type="SAM" id="SignalP"/>
    </source>
</evidence>
<dbReference type="PANTHER" id="PTHR24033:SF151">
    <property type="entry name" value="NOTCH 2"/>
    <property type="match status" value="1"/>
</dbReference>
<feature type="disulfide bond" evidence="12">
    <location>
        <begin position="517"/>
        <end position="526"/>
    </location>
</feature>
<feature type="domain" description="EGF-like" evidence="17">
    <location>
        <begin position="491"/>
        <end position="527"/>
    </location>
</feature>
<evidence type="ECO:0000256" key="1">
    <source>
        <dbReference type="ARBA" id="ARBA00004479"/>
    </source>
</evidence>
<dbReference type="Pfam" id="PF07657">
    <property type="entry name" value="MNNL"/>
    <property type="match status" value="1"/>
</dbReference>
<dbReference type="PROSITE" id="PS01187">
    <property type="entry name" value="EGF_CA"/>
    <property type="match status" value="2"/>
</dbReference>
<feature type="disulfide bond" evidence="12">
    <location>
        <begin position="596"/>
        <end position="613"/>
    </location>
</feature>
<feature type="disulfide bond" evidence="12">
    <location>
        <begin position="691"/>
        <end position="700"/>
    </location>
</feature>
<evidence type="ECO:0000256" key="5">
    <source>
        <dbReference type="ARBA" id="ARBA00022729"/>
    </source>
</evidence>
<dbReference type="GO" id="GO:0048732">
    <property type="term" value="P:gland development"/>
    <property type="evidence" value="ECO:0007669"/>
    <property type="project" value="UniProtKB-ARBA"/>
</dbReference>
<dbReference type="FunFam" id="2.10.25.10:FF:000431">
    <property type="entry name" value="Delta-like protein"/>
    <property type="match status" value="1"/>
</dbReference>
<keyword evidence="10 12" id="KW-1015">Disulfide bond</keyword>
<feature type="disulfide bond" evidence="12">
    <location>
        <begin position="653"/>
        <end position="662"/>
    </location>
</feature>
<dbReference type="Pfam" id="PF12661">
    <property type="entry name" value="hEGF"/>
    <property type="match status" value="1"/>
</dbReference>
<keyword evidence="4 14" id="KW-0812">Transmembrane</keyword>
<comment type="subcellular location">
    <subcellularLocation>
        <location evidence="1 14">Membrane</location>
        <topology evidence="1 14">Single-pass type I membrane protein</topology>
    </subcellularLocation>
</comment>
<feature type="disulfide bond" evidence="12">
    <location>
        <begin position="806"/>
        <end position="815"/>
    </location>
</feature>
<dbReference type="GO" id="GO:0046331">
    <property type="term" value="P:lateral inhibition"/>
    <property type="evidence" value="ECO:0007669"/>
    <property type="project" value="UniProtKB-ARBA"/>
</dbReference>
<dbReference type="FunFam" id="2.10.25.10:FF:000294">
    <property type="entry name" value="Delta-like protein"/>
    <property type="match status" value="1"/>
</dbReference>
<dbReference type="GO" id="GO:0048468">
    <property type="term" value="P:cell development"/>
    <property type="evidence" value="ECO:0007669"/>
    <property type="project" value="UniProtKB-ARBA"/>
</dbReference>
<evidence type="ECO:0000256" key="6">
    <source>
        <dbReference type="ARBA" id="ARBA00022737"/>
    </source>
</evidence>
<feature type="domain" description="EGF-like" evidence="17">
    <location>
        <begin position="665"/>
        <end position="701"/>
    </location>
</feature>
<proteinExistence type="evidence at transcript level"/>
<dbReference type="Gene3D" id="2.60.40.3510">
    <property type="match status" value="1"/>
</dbReference>
<dbReference type="InterPro" id="IPR026219">
    <property type="entry name" value="Jagged/Serrate"/>
</dbReference>
<feature type="domain" description="EGF-like" evidence="17">
    <location>
        <begin position="818"/>
        <end position="854"/>
    </location>
</feature>
<feature type="domain" description="EGF-like" evidence="17">
    <location>
        <begin position="742"/>
        <end position="778"/>
    </location>
</feature>
<dbReference type="EMBL" id="IACT01003327">
    <property type="protein sequence ID" value="LAC22575.1"/>
    <property type="molecule type" value="mRNA"/>
</dbReference>
<dbReference type="FunFam" id="2.10.25.10:FF:000095">
    <property type="entry name" value="Notch, isoform B"/>
    <property type="match status" value="1"/>
</dbReference>
<keyword evidence="8 14" id="KW-1133">Transmembrane helix</keyword>
<evidence type="ECO:0000256" key="10">
    <source>
        <dbReference type="ARBA" id="ARBA00023157"/>
    </source>
</evidence>
<dbReference type="PROSITE" id="PS51051">
    <property type="entry name" value="DSL"/>
    <property type="match status" value="1"/>
</dbReference>
<keyword evidence="5 14" id="KW-0732">Signal</keyword>
<dbReference type="InterPro" id="IPR056986">
    <property type="entry name" value="JAG1_1/2_dom"/>
</dbReference>
<evidence type="ECO:0000256" key="15">
    <source>
        <dbReference type="SAM" id="Phobius"/>
    </source>
</evidence>
<dbReference type="SMART" id="SM00181">
    <property type="entry name" value="EGF"/>
    <property type="match status" value="17"/>
</dbReference>
<dbReference type="FunFam" id="2.10.25.10:FF:000146">
    <property type="entry name" value="Putative neurogenic locus notch"/>
    <property type="match status" value="1"/>
</dbReference>
<dbReference type="FunFam" id="2.10.25.140:FF:000001">
    <property type="entry name" value="Delta-like protein"/>
    <property type="match status" value="1"/>
</dbReference>
<feature type="domain" description="DSL" evidence="18">
    <location>
        <begin position="189"/>
        <end position="233"/>
    </location>
</feature>
<evidence type="ECO:0000256" key="3">
    <source>
        <dbReference type="ARBA" id="ARBA00022536"/>
    </source>
</evidence>
<dbReference type="Gene3D" id="2.10.25.10">
    <property type="entry name" value="Laminin"/>
    <property type="match status" value="14"/>
</dbReference>
<feature type="disulfide bond" evidence="12">
    <location>
        <begin position="479"/>
        <end position="488"/>
    </location>
</feature>
<keyword evidence="9 14" id="KW-0472">Membrane</keyword>
<dbReference type="InterPro" id="IPR001881">
    <property type="entry name" value="EGF-like_Ca-bd_dom"/>
</dbReference>
<dbReference type="GO" id="GO:0016330">
    <property type="term" value="P:second mitotic wave involved in compound eye morphogenesis"/>
    <property type="evidence" value="ECO:0007669"/>
    <property type="project" value="UniProtKB-ARBA"/>
</dbReference>
<dbReference type="PROSITE" id="PS00010">
    <property type="entry name" value="ASX_HYDROXYL"/>
    <property type="match status" value="9"/>
</dbReference>
<evidence type="ECO:0000259" key="18">
    <source>
        <dbReference type="PROSITE" id="PS51051"/>
    </source>
</evidence>
<feature type="domain" description="EGF-like" evidence="17">
    <location>
        <begin position="703"/>
        <end position="739"/>
    </location>
</feature>
<dbReference type="GO" id="GO:0035239">
    <property type="term" value="P:tube morphogenesis"/>
    <property type="evidence" value="ECO:0007669"/>
    <property type="project" value="UniProtKB-ARBA"/>
</dbReference>
<name>A0A6A7FX36_9CRUS</name>
<feature type="disulfide bond" evidence="12">
    <location>
        <begin position="366"/>
        <end position="375"/>
    </location>
</feature>
<dbReference type="GO" id="GO:0045179">
    <property type="term" value="C:apical cortex"/>
    <property type="evidence" value="ECO:0007669"/>
    <property type="project" value="UniProtKB-ARBA"/>
</dbReference>
<keyword evidence="11" id="KW-0325">Glycoprotein</keyword>
<dbReference type="FunFam" id="2.10.25.10:FF:000018">
    <property type="entry name" value="Delta-like 1"/>
    <property type="match status" value="1"/>
</dbReference>
<comment type="function">
    <text evidence="14">Putative Notch ligand involved in the mediation of Notch signaling.</text>
</comment>
<feature type="disulfide bond" evidence="13">
    <location>
        <begin position="224"/>
        <end position="233"/>
    </location>
</feature>
<evidence type="ECO:0000256" key="8">
    <source>
        <dbReference type="ARBA" id="ARBA00022989"/>
    </source>
</evidence>
<feature type="disulfide bond" evidence="12">
    <location>
        <begin position="442"/>
        <end position="451"/>
    </location>
</feature>
<feature type="disulfide bond" evidence="13">
    <location>
        <begin position="191"/>
        <end position="200"/>
    </location>
</feature>
<feature type="disulfide bond" evidence="12">
    <location>
        <begin position="458"/>
        <end position="468"/>
    </location>
</feature>
<dbReference type="GO" id="GO:0048018">
    <property type="term" value="F:receptor ligand activity"/>
    <property type="evidence" value="ECO:0007669"/>
    <property type="project" value="UniProtKB-ARBA"/>
</dbReference>
<keyword evidence="6 14" id="KW-0677">Repeat</keyword>
<evidence type="ECO:0000256" key="9">
    <source>
        <dbReference type="ARBA" id="ARBA00023136"/>
    </source>
</evidence>